<keyword evidence="1" id="KW-1133">Transmembrane helix</keyword>
<name>A0A412FHL8_9FIRM</name>
<evidence type="ECO:0008006" key="4">
    <source>
        <dbReference type="Google" id="ProtNLM"/>
    </source>
</evidence>
<keyword evidence="1" id="KW-0472">Membrane</keyword>
<gene>
    <name evidence="2" type="ORF">DWY25_16800</name>
</gene>
<evidence type="ECO:0000256" key="1">
    <source>
        <dbReference type="SAM" id="Phobius"/>
    </source>
</evidence>
<comment type="caution">
    <text evidence="2">The sequence shown here is derived from an EMBL/GenBank/DDBJ whole genome shotgun (WGS) entry which is preliminary data.</text>
</comment>
<sequence>MLMRTLVLMRALMWKTPEPCGLFHALMAGLAVLSALGAWRLRGLKESRRQKLLFCLGVLLGSGEVLKQVFRFLIVDQRVYNWWYFPFQLCSMPIYLCLLLPRLKKGRRTVVTFLADFALLGGIAVYLDPSDMLSPSVFLTLFSFLWHDLLIVIGILCGTSEVMEDDFRGAMKMLGLFGLLAGIAEMLNVTLSRYGELSMFYLSPKLANTQLGFREIARLWGIPAGNFCYFLAMIAGGLLIHTLWRRIRQKDRSIREQDV</sequence>
<protein>
    <recommendedName>
        <fullName evidence="4">YwaF family protein</fullName>
    </recommendedName>
</protein>
<feature type="transmembrane region" description="Helical" evidence="1">
    <location>
        <begin position="133"/>
        <end position="158"/>
    </location>
</feature>
<dbReference type="Pfam" id="PF14808">
    <property type="entry name" value="TMEM164"/>
    <property type="match status" value="1"/>
</dbReference>
<reference evidence="2 3" key="1">
    <citation type="submission" date="2018-08" db="EMBL/GenBank/DDBJ databases">
        <title>A genome reference for cultivated species of the human gut microbiota.</title>
        <authorList>
            <person name="Zou Y."/>
            <person name="Xue W."/>
            <person name="Luo G."/>
        </authorList>
    </citation>
    <scope>NUCLEOTIDE SEQUENCE [LARGE SCALE GENOMIC DNA]</scope>
    <source>
        <strain evidence="2 3">AF24-29</strain>
    </source>
</reference>
<feature type="transmembrane region" description="Helical" evidence="1">
    <location>
        <begin position="220"/>
        <end position="244"/>
    </location>
</feature>
<evidence type="ECO:0000313" key="2">
    <source>
        <dbReference type="EMBL" id="RGR67647.1"/>
    </source>
</evidence>
<dbReference type="Proteomes" id="UP000284178">
    <property type="component" value="Unassembled WGS sequence"/>
</dbReference>
<keyword evidence="3" id="KW-1185">Reference proteome</keyword>
<keyword evidence="1" id="KW-0812">Transmembrane</keyword>
<accession>A0A412FHL8</accession>
<feature type="transmembrane region" description="Helical" evidence="1">
    <location>
        <begin position="170"/>
        <end position="191"/>
    </location>
</feature>
<dbReference type="AlphaFoldDB" id="A0A412FHL8"/>
<feature type="transmembrane region" description="Helical" evidence="1">
    <location>
        <begin position="22"/>
        <end position="41"/>
    </location>
</feature>
<feature type="transmembrane region" description="Helical" evidence="1">
    <location>
        <begin position="53"/>
        <end position="74"/>
    </location>
</feature>
<proteinExistence type="predicted"/>
<evidence type="ECO:0000313" key="3">
    <source>
        <dbReference type="Proteomes" id="UP000284178"/>
    </source>
</evidence>
<feature type="transmembrane region" description="Helical" evidence="1">
    <location>
        <begin position="110"/>
        <end position="127"/>
    </location>
</feature>
<dbReference type="EMBL" id="QRUP01000031">
    <property type="protein sequence ID" value="RGR67647.1"/>
    <property type="molecule type" value="Genomic_DNA"/>
</dbReference>
<feature type="transmembrane region" description="Helical" evidence="1">
    <location>
        <begin position="80"/>
        <end position="98"/>
    </location>
</feature>
<organism evidence="2 3">
    <name type="scientific">Holdemania filiformis</name>
    <dbReference type="NCBI Taxonomy" id="61171"/>
    <lineage>
        <taxon>Bacteria</taxon>
        <taxon>Bacillati</taxon>
        <taxon>Bacillota</taxon>
        <taxon>Erysipelotrichia</taxon>
        <taxon>Erysipelotrichales</taxon>
        <taxon>Erysipelotrichaceae</taxon>
        <taxon>Holdemania</taxon>
    </lineage>
</organism>